<keyword evidence="2" id="KW-1185">Reference proteome</keyword>
<sequence length="152" mass="16662">MDDSPGPALWLATIHTRPHKEFPTKKVTEMFGIVQAAWPCGQKCNYVEDVDETAALDAIQLRPKASPLSKDVPGPSDCQSSHRQESILLHLLSPAVNEHNQCYETTTKFIDILASAGADTQMSPIAKKVPITAQHPITTTSFAMSSYFHAPF</sequence>
<name>A0A4V1XB21_9PEZI</name>
<evidence type="ECO:0000313" key="2">
    <source>
        <dbReference type="Proteomes" id="UP000293360"/>
    </source>
</evidence>
<comment type="caution">
    <text evidence="1">The sequence shown here is derived from an EMBL/GenBank/DDBJ whole genome shotgun (WGS) entry which is preliminary data.</text>
</comment>
<protein>
    <submittedName>
        <fullName evidence="1">Uncharacterized protein</fullName>
    </submittedName>
</protein>
<accession>A0A4V1XB21</accession>
<gene>
    <name evidence="1" type="ORF">DL764_004279</name>
</gene>
<dbReference type="EMBL" id="QJNU01000200">
    <property type="protein sequence ID" value="RYP04729.1"/>
    <property type="molecule type" value="Genomic_DNA"/>
</dbReference>
<evidence type="ECO:0000313" key="1">
    <source>
        <dbReference type="EMBL" id="RYP04729.1"/>
    </source>
</evidence>
<dbReference type="Proteomes" id="UP000293360">
    <property type="component" value="Unassembled WGS sequence"/>
</dbReference>
<reference evidence="1 2" key="1">
    <citation type="submission" date="2018-06" db="EMBL/GenBank/DDBJ databases">
        <title>Complete Genomes of Monosporascus.</title>
        <authorList>
            <person name="Robinson A.J."/>
            <person name="Natvig D.O."/>
        </authorList>
    </citation>
    <scope>NUCLEOTIDE SEQUENCE [LARGE SCALE GENOMIC DNA]</scope>
    <source>
        <strain evidence="1 2">CBS 110550</strain>
    </source>
</reference>
<organism evidence="1 2">
    <name type="scientific">Monosporascus ibericus</name>
    <dbReference type="NCBI Taxonomy" id="155417"/>
    <lineage>
        <taxon>Eukaryota</taxon>
        <taxon>Fungi</taxon>
        <taxon>Dikarya</taxon>
        <taxon>Ascomycota</taxon>
        <taxon>Pezizomycotina</taxon>
        <taxon>Sordariomycetes</taxon>
        <taxon>Xylariomycetidae</taxon>
        <taxon>Xylariales</taxon>
        <taxon>Xylariales incertae sedis</taxon>
        <taxon>Monosporascus</taxon>
    </lineage>
</organism>
<dbReference type="AlphaFoldDB" id="A0A4V1XB21"/>
<proteinExistence type="predicted"/>